<dbReference type="Gene3D" id="1.10.630.10">
    <property type="entry name" value="Cytochrome P450"/>
    <property type="match status" value="1"/>
</dbReference>
<dbReference type="SUPFAM" id="SSF48264">
    <property type="entry name" value="Cytochrome P450"/>
    <property type="match status" value="1"/>
</dbReference>
<dbReference type="GO" id="GO:0020037">
    <property type="term" value="F:heme binding"/>
    <property type="evidence" value="ECO:0007669"/>
    <property type="project" value="InterPro"/>
</dbReference>
<dbReference type="InterPro" id="IPR036396">
    <property type="entry name" value="Cyt_P450_sf"/>
</dbReference>
<dbReference type="InterPro" id="IPR017972">
    <property type="entry name" value="Cyt_P450_CS"/>
</dbReference>
<dbReference type="InterPro" id="IPR001128">
    <property type="entry name" value="Cyt_P450"/>
</dbReference>
<dbReference type="PANTHER" id="PTHR46696">
    <property type="entry name" value="P450, PUTATIVE (EUROFUNG)-RELATED"/>
    <property type="match status" value="1"/>
</dbReference>
<dbReference type="RefSeq" id="WP_110336215.1">
    <property type="nucleotide sequence ID" value="NZ_MASU01000005.1"/>
</dbReference>
<evidence type="ECO:0000313" key="3">
    <source>
        <dbReference type="EMBL" id="PXY36215.1"/>
    </source>
</evidence>
<proteinExistence type="inferred from homology"/>
<accession>A0A318M107</accession>
<keyword evidence="2" id="KW-0560">Oxidoreductase</keyword>
<comment type="similarity">
    <text evidence="1 2">Belongs to the cytochrome P450 family.</text>
</comment>
<evidence type="ECO:0000313" key="4">
    <source>
        <dbReference type="Proteomes" id="UP000247892"/>
    </source>
</evidence>
<comment type="caution">
    <text evidence="3">The sequence shown here is derived from an EMBL/GenBank/DDBJ whole genome shotgun (WGS) entry which is preliminary data.</text>
</comment>
<dbReference type="GO" id="GO:0016705">
    <property type="term" value="F:oxidoreductase activity, acting on paired donors, with incorporation or reduction of molecular oxygen"/>
    <property type="evidence" value="ECO:0007669"/>
    <property type="project" value="InterPro"/>
</dbReference>
<keyword evidence="2" id="KW-0349">Heme</keyword>
<reference evidence="3 4" key="1">
    <citation type="submission" date="2016-07" db="EMBL/GenBank/DDBJ databases">
        <title>Draft genome sequence of Prauserella sp. YIM 121212, isolated from alkaline soil.</title>
        <authorList>
            <person name="Ruckert C."/>
            <person name="Albersmeier A."/>
            <person name="Jiang C.-L."/>
            <person name="Jiang Y."/>
            <person name="Kalinowski J."/>
            <person name="Schneider O."/>
            <person name="Winkler A."/>
            <person name="Zotchev S.B."/>
        </authorList>
    </citation>
    <scope>NUCLEOTIDE SEQUENCE [LARGE SCALE GENOMIC DNA]</scope>
    <source>
        <strain evidence="3 4">YIM 121212</strain>
    </source>
</reference>
<dbReference type="PROSITE" id="PS00086">
    <property type="entry name" value="CYTOCHROME_P450"/>
    <property type="match status" value="1"/>
</dbReference>
<evidence type="ECO:0000256" key="1">
    <source>
        <dbReference type="ARBA" id="ARBA00010617"/>
    </source>
</evidence>
<gene>
    <name evidence="3" type="ORF">BA062_12325</name>
</gene>
<dbReference type="Proteomes" id="UP000247892">
    <property type="component" value="Unassembled WGS sequence"/>
</dbReference>
<sequence length="405" mass="44623">MTTEQPSTGKKLCPVDVWSPEFNAEFWQTIGHLQQNASLGVHTQGSTPCYFATRFADVFSVLRDTTTYSSEHGVAILGGDNRAEPPKNEGRFLPEDLDPPVQTDWRKLIDPYLTTKRVSEYEPTIRAVTDELLDAALSAGRFHVMADFLRPLQLKVVFSEILHLPGSEIDDWMHWSHDLFVGETPEIAGAAFVSINKAAEDLVRERMANPLPDDLVSAVCAVTEIGGREPTLAERTAVVVPLAIAGTESVGTVLGGIVHHLASHPDDLAELAGDRSLVPAAVEEGLRMFANVTALQRTATVDTELAGVPLEAGAKVWTSYNGANRDPERFPDPHTWNLHRDEVRHVAFSVGPHRCLGANHARLMMRTALDRLLERAPRFRLAPGQDIQHFSMPTRGIHEFSIEVS</sequence>
<dbReference type="AlphaFoldDB" id="A0A318M107"/>
<protein>
    <submittedName>
        <fullName evidence="3">Cytochrome</fullName>
    </submittedName>
</protein>
<keyword evidence="2" id="KW-0479">Metal-binding</keyword>
<keyword evidence="2" id="KW-0503">Monooxygenase</keyword>
<keyword evidence="2" id="KW-0408">Iron</keyword>
<dbReference type="GO" id="GO:0005506">
    <property type="term" value="F:iron ion binding"/>
    <property type="evidence" value="ECO:0007669"/>
    <property type="project" value="InterPro"/>
</dbReference>
<dbReference type="Pfam" id="PF00067">
    <property type="entry name" value="p450"/>
    <property type="match status" value="1"/>
</dbReference>
<dbReference type="PRINTS" id="PR00359">
    <property type="entry name" value="BP450"/>
</dbReference>
<organism evidence="3 4">
    <name type="scientific">Prauserella flavalba</name>
    <dbReference type="NCBI Taxonomy" id="1477506"/>
    <lineage>
        <taxon>Bacteria</taxon>
        <taxon>Bacillati</taxon>
        <taxon>Actinomycetota</taxon>
        <taxon>Actinomycetes</taxon>
        <taxon>Pseudonocardiales</taxon>
        <taxon>Pseudonocardiaceae</taxon>
        <taxon>Prauserella</taxon>
    </lineage>
</organism>
<name>A0A318M107_9PSEU</name>
<dbReference type="InterPro" id="IPR002397">
    <property type="entry name" value="Cyt_P450_B"/>
</dbReference>
<keyword evidence="4" id="KW-1185">Reference proteome</keyword>
<evidence type="ECO:0000256" key="2">
    <source>
        <dbReference type="RuleBase" id="RU000461"/>
    </source>
</evidence>
<dbReference type="PANTHER" id="PTHR46696:SF6">
    <property type="entry name" value="P450, PUTATIVE (EUROFUNG)-RELATED"/>
    <property type="match status" value="1"/>
</dbReference>
<dbReference type="EMBL" id="MASU01000005">
    <property type="protein sequence ID" value="PXY36215.1"/>
    <property type="molecule type" value="Genomic_DNA"/>
</dbReference>
<dbReference type="OrthoDB" id="3209493at2"/>
<dbReference type="GO" id="GO:0004497">
    <property type="term" value="F:monooxygenase activity"/>
    <property type="evidence" value="ECO:0007669"/>
    <property type="project" value="UniProtKB-KW"/>
</dbReference>